<dbReference type="HOGENOM" id="CLU_089760_0_0_1"/>
<dbReference type="Proteomes" id="UP000015102">
    <property type="component" value="Unassembled WGS sequence"/>
</dbReference>
<evidence type="ECO:0008006" key="5">
    <source>
        <dbReference type="Google" id="ProtNLM"/>
    </source>
</evidence>
<evidence type="ECO:0000256" key="1">
    <source>
        <dbReference type="ARBA" id="ARBA00006062"/>
    </source>
</evidence>
<feature type="compositionally biased region" description="Basic and acidic residues" evidence="2">
    <location>
        <begin position="65"/>
        <end position="75"/>
    </location>
</feature>
<dbReference type="OMA" id="KEYNFHE"/>
<dbReference type="PANTHER" id="PTHR16284:SF13">
    <property type="entry name" value="PROTEIN CDV3 HOMOLOG"/>
    <property type="match status" value="1"/>
</dbReference>
<comment type="similarity">
    <text evidence="1">Belongs to the CDV3 family.</text>
</comment>
<dbReference type="EMBL" id="CAQQ02171827">
    <property type="status" value="NOT_ANNOTATED_CDS"/>
    <property type="molecule type" value="Genomic_DNA"/>
</dbReference>
<evidence type="ECO:0000313" key="4">
    <source>
        <dbReference type="Proteomes" id="UP000015102"/>
    </source>
</evidence>
<reference evidence="4" key="1">
    <citation type="submission" date="2013-02" db="EMBL/GenBank/DDBJ databases">
        <authorList>
            <person name="Hughes D."/>
        </authorList>
    </citation>
    <scope>NUCLEOTIDE SEQUENCE</scope>
    <source>
        <strain>Durham</strain>
        <strain evidence="4">NC isolate 2 -- Noor lab</strain>
    </source>
</reference>
<dbReference type="AlphaFoldDB" id="T1GZH0"/>
<feature type="region of interest" description="Disordered" evidence="2">
    <location>
        <begin position="1"/>
        <end position="154"/>
    </location>
</feature>
<evidence type="ECO:0000313" key="3">
    <source>
        <dbReference type="EnsemblMetazoa" id="MESCA009271-PA"/>
    </source>
</evidence>
<reference evidence="3" key="2">
    <citation type="submission" date="2015-06" db="UniProtKB">
        <authorList>
            <consortium name="EnsemblMetazoa"/>
        </authorList>
    </citation>
    <scope>IDENTIFICATION</scope>
</reference>
<sequence length="154" mass="17326">MDDFFAKKDKKKSKTKKFLTQDELREKLEDNSKKAAAEPVKPKFQEENGSGNITENKSNDDEEWKEIQEEKKDYSNLKIGQLSLNDNNHYDDDSELEEDGESGNERSSVVDPWKKVDSTAESGSSQNQSQEASKTTATASKLYISPALRAAQNA</sequence>
<dbReference type="STRING" id="36166.T1GZH0"/>
<feature type="compositionally biased region" description="Basic and acidic residues" evidence="2">
    <location>
        <begin position="19"/>
        <end position="46"/>
    </location>
</feature>
<evidence type="ECO:0000256" key="2">
    <source>
        <dbReference type="SAM" id="MobiDB-lite"/>
    </source>
</evidence>
<feature type="compositionally biased region" description="Polar residues" evidence="2">
    <location>
        <begin position="47"/>
        <end position="56"/>
    </location>
</feature>
<accession>T1GZH0</accession>
<dbReference type="EnsemblMetazoa" id="MESCA009271-RA">
    <property type="protein sequence ID" value="MESCA009271-PA"/>
    <property type="gene ID" value="MESCA009271"/>
</dbReference>
<feature type="compositionally biased region" description="Acidic residues" evidence="2">
    <location>
        <begin position="92"/>
        <end position="102"/>
    </location>
</feature>
<feature type="compositionally biased region" description="Basic residues" evidence="2">
    <location>
        <begin position="8"/>
        <end position="17"/>
    </location>
</feature>
<dbReference type="Pfam" id="PF15359">
    <property type="entry name" value="CDV3"/>
    <property type="match status" value="1"/>
</dbReference>
<keyword evidence="4" id="KW-1185">Reference proteome</keyword>
<protein>
    <recommendedName>
        <fullName evidence="5">Protein CDV3 homolog</fullName>
    </recommendedName>
</protein>
<dbReference type="GO" id="GO:0005737">
    <property type="term" value="C:cytoplasm"/>
    <property type="evidence" value="ECO:0007669"/>
    <property type="project" value="TreeGrafter"/>
</dbReference>
<feature type="compositionally biased region" description="Polar residues" evidence="2">
    <location>
        <begin position="119"/>
        <end position="139"/>
    </location>
</feature>
<organism evidence="3 4">
    <name type="scientific">Megaselia scalaris</name>
    <name type="common">Humpbacked fly</name>
    <name type="synonym">Phora scalaris</name>
    <dbReference type="NCBI Taxonomy" id="36166"/>
    <lineage>
        <taxon>Eukaryota</taxon>
        <taxon>Metazoa</taxon>
        <taxon>Ecdysozoa</taxon>
        <taxon>Arthropoda</taxon>
        <taxon>Hexapoda</taxon>
        <taxon>Insecta</taxon>
        <taxon>Pterygota</taxon>
        <taxon>Neoptera</taxon>
        <taxon>Endopterygota</taxon>
        <taxon>Diptera</taxon>
        <taxon>Brachycera</taxon>
        <taxon>Muscomorpha</taxon>
        <taxon>Platypezoidea</taxon>
        <taxon>Phoridae</taxon>
        <taxon>Megaseliini</taxon>
        <taxon>Megaselia</taxon>
    </lineage>
</organism>
<dbReference type="PANTHER" id="PTHR16284">
    <property type="entry name" value="PROTEIN CDV3 HOMOLOG"/>
    <property type="match status" value="1"/>
</dbReference>
<name>T1GZH0_MEGSC</name>
<proteinExistence type="inferred from homology"/>
<dbReference type="InterPro" id="IPR026806">
    <property type="entry name" value="CDV3"/>
</dbReference>